<dbReference type="InterPro" id="IPR027417">
    <property type="entry name" value="P-loop_NTPase"/>
</dbReference>
<dbReference type="AlphaFoldDB" id="A0AAE3GB87"/>
<evidence type="ECO:0000313" key="3">
    <source>
        <dbReference type="EMBL" id="MCP2164628.1"/>
    </source>
</evidence>
<organism evidence="3 4">
    <name type="scientific">Goodfellowiella coeruleoviolacea</name>
    <dbReference type="NCBI Taxonomy" id="334858"/>
    <lineage>
        <taxon>Bacteria</taxon>
        <taxon>Bacillati</taxon>
        <taxon>Actinomycetota</taxon>
        <taxon>Actinomycetes</taxon>
        <taxon>Pseudonocardiales</taxon>
        <taxon>Pseudonocardiaceae</taxon>
        <taxon>Goodfellowiella</taxon>
    </lineage>
</organism>
<dbReference type="GO" id="GO:0004386">
    <property type="term" value="F:helicase activity"/>
    <property type="evidence" value="ECO:0007669"/>
    <property type="project" value="UniProtKB-KW"/>
</dbReference>
<reference evidence="3" key="1">
    <citation type="submission" date="2022-06" db="EMBL/GenBank/DDBJ databases">
        <title>Genomic Encyclopedia of Archaeal and Bacterial Type Strains, Phase II (KMG-II): from individual species to whole genera.</title>
        <authorList>
            <person name="Goeker M."/>
        </authorList>
    </citation>
    <scope>NUCLEOTIDE SEQUENCE</scope>
    <source>
        <strain evidence="3">DSM 43935</strain>
    </source>
</reference>
<dbReference type="Pfam" id="PF26563">
    <property type="entry name" value="Rv3660c_N"/>
    <property type="match status" value="1"/>
</dbReference>
<dbReference type="SUPFAM" id="SSF52540">
    <property type="entry name" value="P-loop containing nucleoside triphosphate hydrolases"/>
    <property type="match status" value="1"/>
</dbReference>
<dbReference type="EMBL" id="JAMTCK010000003">
    <property type="protein sequence ID" value="MCP2164628.1"/>
    <property type="molecule type" value="Genomic_DNA"/>
</dbReference>
<sequence>MSGAGVGVSNGRRPLVLINDDPVLDDVLRLAAAAGCDVERVPDVAAVRRNWSGAPLVLLDARAAAECAQAGLPRHPLVVLVCAADPEPGVWRQAVAVGADRVLELPGGEAWLVSVLADLVEGPSGRTGRALAVLGGRGGAGASVFAVAVAKAALRAGHSALLVDCDPLGGGLDLALGAETSAGPRWPELRLTGGRIAASALRSALPGAGRGDAALTVLSCDRTGAGPGPDAVAAVLDAGRRAGDLVVCDLPRQPGEVVNAVLDRADLAVLVVPAEVRACLAARQVAGFVLARGTPLRLLVRGPAPGGLDVRTIGAALDVPLLHGMRPEPGLAEALERGRFPTRARGPLASAADAALAALGYHPAPGTPGRRPAGAAADVVTGAGAAPGDGQVPA</sequence>
<dbReference type="GO" id="GO:0005829">
    <property type="term" value="C:cytosol"/>
    <property type="evidence" value="ECO:0007669"/>
    <property type="project" value="TreeGrafter"/>
</dbReference>
<dbReference type="RefSeq" id="WP_253768457.1">
    <property type="nucleotide sequence ID" value="NZ_JAMTCK010000003.1"/>
</dbReference>
<dbReference type="InterPro" id="IPR050625">
    <property type="entry name" value="ParA/MinD_ATPase"/>
</dbReference>
<dbReference type="GO" id="GO:0009898">
    <property type="term" value="C:cytoplasmic side of plasma membrane"/>
    <property type="evidence" value="ECO:0007669"/>
    <property type="project" value="TreeGrafter"/>
</dbReference>
<feature type="domain" description="Rv3660c-like CheY-like N-terminal" evidence="2">
    <location>
        <begin position="18"/>
        <end position="124"/>
    </location>
</feature>
<dbReference type="NCBIfam" id="TIGR03815">
    <property type="entry name" value="CpaE_hom_Actino"/>
    <property type="match status" value="1"/>
</dbReference>
<comment type="caution">
    <text evidence="3">The sequence shown here is derived from an EMBL/GenBank/DDBJ whole genome shotgun (WGS) entry which is preliminary data.</text>
</comment>
<keyword evidence="3" id="KW-0067">ATP-binding</keyword>
<feature type="region of interest" description="Disordered" evidence="1">
    <location>
        <begin position="363"/>
        <end position="394"/>
    </location>
</feature>
<dbReference type="Gene3D" id="3.40.50.300">
    <property type="entry name" value="P-loop containing nucleotide triphosphate hydrolases"/>
    <property type="match status" value="1"/>
</dbReference>
<keyword evidence="4" id="KW-1185">Reference proteome</keyword>
<accession>A0AAE3GB87</accession>
<dbReference type="InterPro" id="IPR059050">
    <property type="entry name" value="Rv3660c_N"/>
</dbReference>
<keyword evidence="3" id="KW-0378">Hydrolase</keyword>
<dbReference type="PANTHER" id="PTHR43384">
    <property type="entry name" value="SEPTUM SITE-DETERMINING PROTEIN MIND HOMOLOG, CHLOROPLASTIC-RELATED"/>
    <property type="match status" value="1"/>
</dbReference>
<proteinExistence type="predicted"/>
<evidence type="ECO:0000313" key="4">
    <source>
        <dbReference type="Proteomes" id="UP001206128"/>
    </source>
</evidence>
<dbReference type="Proteomes" id="UP001206128">
    <property type="component" value="Unassembled WGS sequence"/>
</dbReference>
<keyword evidence="3" id="KW-0347">Helicase</keyword>
<evidence type="ECO:0000256" key="1">
    <source>
        <dbReference type="SAM" id="MobiDB-lite"/>
    </source>
</evidence>
<dbReference type="PANTHER" id="PTHR43384:SF11">
    <property type="entry name" value="SEPTUM SITE DETERMINING PROTEIN"/>
    <property type="match status" value="1"/>
</dbReference>
<dbReference type="GO" id="GO:0005524">
    <property type="term" value="F:ATP binding"/>
    <property type="evidence" value="ECO:0007669"/>
    <property type="project" value="TreeGrafter"/>
</dbReference>
<dbReference type="GO" id="GO:0051782">
    <property type="term" value="P:negative regulation of cell division"/>
    <property type="evidence" value="ECO:0007669"/>
    <property type="project" value="TreeGrafter"/>
</dbReference>
<keyword evidence="3" id="KW-0547">Nucleotide-binding</keyword>
<protein>
    <submittedName>
        <fullName evidence="3">Helicase/secretion neighborhood CpaE-like protein</fullName>
    </submittedName>
</protein>
<evidence type="ECO:0000259" key="2">
    <source>
        <dbReference type="Pfam" id="PF26563"/>
    </source>
</evidence>
<dbReference type="GO" id="GO:0016887">
    <property type="term" value="F:ATP hydrolysis activity"/>
    <property type="evidence" value="ECO:0007669"/>
    <property type="project" value="TreeGrafter"/>
</dbReference>
<gene>
    <name evidence="3" type="ORF">LX83_001468</name>
</gene>
<name>A0AAE3GB87_9PSEU</name>
<dbReference type="InterPro" id="IPR022521">
    <property type="entry name" value="Rv3660c"/>
</dbReference>